<dbReference type="SUPFAM" id="SSF51126">
    <property type="entry name" value="Pectin lyase-like"/>
    <property type="match status" value="1"/>
</dbReference>
<dbReference type="RefSeq" id="WP_185691535.1">
    <property type="nucleotide sequence ID" value="NZ_JACHVA010000036.1"/>
</dbReference>
<dbReference type="InterPro" id="IPR011050">
    <property type="entry name" value="Pectin_lyase_fold/virulence"/>
</dbReference>
<accession>A0A7X1AVW0</accession>
<keyword evidence="1" id="KW-0812">Transmembrane</keyword>
<keyword evidence="1" id="KW-0472">Membrane</keyword>
<feature type="transmembrane region" description="Helical" evidence="1">
    <location>
        <begin position="281"/>
        <end position="303"/>
    </location>
</feature>
<evidence type="ECO:0000256" key="1">
    <source>
        <dbReference type="SAM" id="Phobius"/>
    </source>
</evidence>
<feature type="signal peptide" evidence="2">
    <location>
        <begin position="1"/>
        <end position="29"/>
    </location>
</feature>
<feature type="chain" id="PRO_5030753888" description="PEP-CTERM sorting domain-containing protein" evidence="2">
    <location>
        <begin position="30"/>
        <end position="309"/>
    </location>
</feature>
<evidence type="ECO:0000313" key="4">
    <source>
        <dbReference type="Proteomes" id="UP000525652"/>
    </source>
</evidence>
<organism evidence="3 4">
    <name type="scientific">Puniceicoccus vermicola</name>
    <dbReference type="NCBI Taxonomy" id="388746"/>
    <lineage>
        <taxon>Bacteria</taxon>
        <taxon>Pseudomonadati</taxon>
        <taxon>Verrucomicrobiota</taxon>
        <taxon>Opitutia</taxon>
        <taxon>Puniceicoccales</taxon>
        <taxon>Puniceicoccaceae</taxon>
        <taxon>Puniceicoccus</taxon>
    </lineage>
</organism>
<dbReference type="Proteomes" id="UP000525652">
    <property type="component" value="Unassembled WGS sequence"/>
</dbReference>
<gene>
    <name evidence="3" type="ORF">H5P30_03265</name>
</gene>
<evidence type="ECO:0000256" key="2">
    <source>
        <dbReference type="SAM" id="SignalP"/>
    </source>
</evidence>
<keyword evidence="2" id="KW-0732">Signal</keyword>
<proteinExistence type="predicted"/>
<evidence type="ECO:0000313" key="3">
    <source>
        <dbReference type="EMBL" id="MBC2600797.1"/>
    </source>
</evidence>
<sequence length="309" mass="31887">MNTPTLSRAARWSLAVFALSVSSNSVVHAQVSMDASDLGGETSFNTGLHWSDDLAPSAGKDYVVDQKTLRTPSGTHTFQGDSLNVGNGSYGFIRLDQSSSDITIDDLILQNGEIYVGAFGTFTLNGNMNLLGNGRLENDHSTGKTFVVTSTISGGSVLTLAGGGSSGGVIRLNSTNSFSGGTRVVDSGFAVGNAMDAFGTGNVTVANNSTLTLNVTQALSSTASLILDANSMVNLDFTDGNTIVSGISLDGGSSFLTDSGTYGAIGSGATYEYAQFAGDGFIAIPETSMSVLLIGGLSILFVLRRNRHR</sequence>
<evidence type="ECO:0008006" key="5">
    <source>
        <dbReference type="Google" id="ProtNLM"/>
    </source>
</evidence>
<protein>
    <recommendedName>
        <fullName evidence="5">PEP-CTERM sorting domain-containing protein</fullName>
    </recommendedName>
</protein>
<dbReference type="EMBL" id="JACHVA010000036">
    <property type="protein sequence ID" value="MBC2600797.1"/>
    <property type="molecule type" value="Genomic_DNA"/>
</dbReference>
<name>A0A7X1AVW0_9BACT</name>
<reference evidence="3 4" key="1">
    <citation type="submission" date="2020-07" db="EMBL/GenBank/DDBJ databases">
        <authorList>
            <person name="Feng X."/>
        </authorList>
    </citation>
    <scope>NUCLEOTIDE SEQUENCE [LARGE SCALE GENOMIC DNA]</scope>
    <source>
        <strain evidence="3 4">JCM14086</strain>
    </source>
</reference>
<comment type="caution">
    <text evidence="3">The sequence shown here is derived from an EMBL/GenBank/DDBJ whole genome shotgun (WGS) entry which is preliminary data.</text>
</comment>
<dbReference type="AlphaFoldDB" id="A0A7X1AVW0"/>
<keyword evidence="4" id="KW-1185">Reference proteome</keyword>
<keyword evidence="1" id="KW-1133">Transmembrane helix</keyword>